<dbReference type="Gene3D" id="1.10.640.10">
    <property type="entry name" value="Haem peroxidase domain superfamily, animal type"/>
    <property type="match status" value="1"/>
</dbReference>
<dbReference type="SUPFAM" id="SSF48113">
    <property type="entry name" value="Heme-dependent peroxidases"/>
    <property type="match status" value="1"/>
</dbReference>
<name>A0AA39Q455_9AGAR</name>
<comment type="caution">
    <text evidence="1">The sequence shown here is derived from an EMBL/GenBank/DDBJ whole genome shotgun (WGS) entry which is preliminary data.</text>
</comment>
<evidence type="ECO:0000313" key="2">
    <source>
        <dbReference type="Proteomes" id="UP001175228"/>
    </source>
</evidence>
<sequence length="142" mass="15947">MKLYESEGATLIRRKDGTGRLWEDVFADSRLLHMPAASCALLVLLCRNHNICLCFSKAFSCADACVQCIADKILVINEHGNYTQTFTDEVSRIAQDDEIFTQTRLVNCGYIMQIILGDYVGAILGLVRDGHAWRLDPLKVHN</sequence>
<dbReference type="InterPro" id="IPR037120">
    <property type="entry name" value="Haem_peroxidase_sf_animal"/>
</dbReference>
<reference evidence="1" key="1">
    <citation type="submission" date="2023-06" db="EMBL/GenBank/DDBJ databases">
        <authorList>
            <consortium name="Lawrence Berkeley National Laboratory"/>
            <person name="Ahrendt S."/>
            <person name="Sahu N."/>
            <person name="Indic B."/>
            <person name="Wong-Bajracharya J."/>
            <person name="Merenyi Z."/>
            <person name="Ke H.-M."/>
            <person name="Monk M."/>
            <person name="Kocsube S."/>
            <person name="Drula E."/>
            <person name="Lipzen A."/>
            <person name="Balint B."/>
            <person name="Henrissat B."/>
            <person name="Andreopoulos B."/>
            <person name="Martin F.M."/>
            <person name="Harder C.B."/>
            <person name="Rigling D."/>
            <person name="Ford K.L."/>
            <person name="Foster G.D."/>
            <person name="Pangilinan J."/>
            <person name="Papanicolaou A."/>
            <person name="Barry K."/>
            <person name="LaButti K."/>
            <person name="Viragh M."/>
            <person name="Koriabine M."/>
            <person name="Yan M."/>
            <person name="Riley R."/>
            <person name="Champramary S."/>
            <person name="Plett K.L."/>
            <person name="Tsai I.J."/>
            <person name="Slot J."/>
            <person name="Sipos G."/>
            <person name="Plett J."/>
            <person name="Nagy L.G."/>
            <person name="Grigoriev I.V."/>
        </authorList>
    </citation>
    <scope>NUCLEOTIDE SEQUENCE</scope>
    <source>
        <strain evidence="1">HWK02</strain>
    </source>
</reference>
<dbReference type="GO" id="GO:0004601">
    <property type="term" value="F:peroxidase activity"/>
    <property type="evidence" value="ECO:0007669"/>
    <property type="project" value="InterPro"/>
</dbReference>
<dbReference type="EMBL" id="JAUEPU010000020">
    <property type="protein sequence ID" value="KAK0494498.1"/>
    <property type="molecule type" value="Genomic_DNA"/>
</dbReference>
<gene>
    <name evidence="1" type="ORF">EDD18DRAFT_1077188</name>
</gene>
<dbReference type="GO" id="GO:0020037">
    <property type="term" value="F:heme binding"/>
    <property type="evidence" value="ECO:0007669"/>
    <property type="project" value="InterPro"/>
</dbReference>
<keyword evidence="2" id="KW-1185">Reference proteome</keyword>
<evidence type="ECO:0000313" key="1">
    <source>
        <dbReference type="EMBL" id="KAK0494498.1"/>
    </source>
</evidence>
<proteinExistence type="predicted"/>
<protein>
    <submittedName>
        <fullName evidence="1">Uncharacterized protein</fullName>
    </submittedName>
</protein>
<dbReference type="InterPro" id="IPR010255">
    <property type="entry name" value="Haem_peroxidase_sf"/>
</dbReference>
<dbReference type="GO" id="GO:0006979">
    <property type="term" value="P:response to oxidative stress"/>
    <property type="evidence" value="ECO:0007669"/>
    <property type="project" value="InterPro"/>
</dbReference>
<dbReference type="Proteomes" id="UP001175228">
    <property type="component" value="Unassembled WGS sequence"/>
</dbReference>
<organism evidence="1 2">
    <name type="scientific">Armillaria luteobubalina</name>
    <dbReference type="NCBI Taxonomy" id="153913"/>
    <lineage>
        <taxon>Eukaryota</taxon>
        <taxon>Fungi</taxon>
        <taxon>Dikarya</taxon>
        <taxon>Basidiomycota</taxon>
        <taxon>Agaricomycotina</taxon>
        <taxon>Agaricomycetes</taxon>
        <taxon>Agaricomycetidae</taxon>
        <taxon>Agaricales</taxon>
        <taxon>Marasmiineae</taxon>
        <taxon>Physalacriaceae</taxon>
        <taxon>Armillaria</taxon>
    </lineage>
</organism>
<dbReference type="AlphaFoldDB" id="A0AA39Q455"/>
<accession>A0AA39Q455</accession>